<keyword evidence="2" id="KW-1185">Reference proteome</keyword>
<organism evidence="1 2">
    <name type="scientific">Trifolium pratense</name>
    <name type="common">Red clover</name>
    <dbReference type="NCBI Taxonomy" id="57577"/>
    <lineage>
        <taxon>Eukaryota</taxon>
        <taxon>Viridiplantae</taxon>
        <taxon>Streptophyta</taxon>
        <taxon>Embryophyta</taxon>
        <taxon>Tracheophyta</taxon>
        <taxon>Spermatophyta</taxon>
        <taxon>Magnoliopsida</taxon>
        <taxon>eudicotyledons</taxon>
        <taxon>Gunneridae</taxon>
        <taxon>Pentapetalae</taxon>
        <taxon>rosids</taxon>
        <taxon>fabids</taxon>
        <taxon>Fabales</taxon>
        <taxon>Fabaceae</taxon>
        <taxon>Papilionoideae</taxon>
        <taxon>50 kb inversion clade</taxon>
        <taxon>NPAAA clade</taxon>
        <taxon>Hologalegina</taxon>
        <taxon>IRL clade</taxon>
        <taxon>Trifolieae</taxon>
        <taxon>Trifolium</taxon>
    </lineage>
</organism>
<gene>
    <name evidence="1" type="ORF">MILVUS5_LOCUS16125</name>
</gene>
<reference evidence="1" key="1">
    <citation type="submission" date="2023-10" db="EMBL/GenBank/DDBJ databases">
        <authorList>
            <person name="Rodriguez Cubillos JULIANA M."/>
            <person name="De Vega J."/>
        </authorList>
    </citation>
    <scope>NUCLEOTIDE SEQUENCE</scope>
</reference>
<sequence>MRVVSKVSECVSKEGTPLQVLRLATVPPHHDLQDKPAIKSSGGQNQENNQGVRSPLSHQLMEILQRMKPFVDGQKSAIQQFISNLWLMR</sequence>
<evidence type="ECO:0000313" key="2">
    <source>
        <dbReference type="Proteomes" id="UP001177021"/>
    </source>
</evidence>
<comment type="caution">
    <text evidence="1">The sequence shown here is derived from an EMBL/GenBank/DDBJ whole genome shotgun (WGS) entry which is preliminary data.</text>
</comment>
<accession>A0ACB0JRB9</accession>
<dbReference type="EMBL" id="CASHSV030000109">
    <property type="protein sequence ID" value="CAJ2647644.1"/>
    <property type="molecule type" value="Genomic_DNA"/>
</dbReference>
<proteinExistence type="predicted"/>
<evidence type="ECO:0000313" key="1">
    <source>
        <dbReference type="EMBL" id="CAJ2647644.1"/>
    </source>
</evidence>
<dbReference type="Proteomes" id="UP001177021">
    <property type="component" value="Unassembled WGS sequence"/>
</dbReference>
<protein>
    <submittedName>
        <fullName evidence="1">Uncharacterized protein</fullName>
    </submittedName>
</protein>
<name>A0ACB0JRB9_TRIPR</name>